<organism evidence="1 2">
    <name type="scientific">Polyporus arcularius HHB13444</name>
    <dbReference type="NCBI Taxonomy" id="1314778"/>
    <lineage>
        <taxon>Eukaryota</taxon>
        <taxon>Fungi</taxon>
        <taxon>Dikarya</taxon>
        <taxon>Basidiomycota</taxon>
        <taxon>Agaricomycotina</taxon>
        <taxon>Agaricomycetes</taxon>
        <taxon>Polyporales</taxon>
        <taxon>Polyporaceae</taxon>
        <taxon>Polyporus</taxon>
    </lineage>
</organism>
<keyword evidence="2" id="KW-1185">Reference proteome</keyword>
<dbReference type="InParanoid" id="A0A5C3PFE2"/>
<dbReference type="Proteomes" id="UP000308197">
    <property type="component" value="Unassembled WGS sequence"/>
</dbReference>
<protein>
    <submittedName>
        <fullName evidence="1">Uncharacterized protein</fullName>
    </submittedName>
</protein>
<proteinExistence type="predicted"/>
<accession>A0A5C3PFE2</accession>
<sequence>MSRTVPVPPVLCTGFDITEALWRYLEVGHDIPLVVADPPADEEDRIDEVIAALDRETILMMSFRQHFGLIRRTAPAEDRKLLEIPYVFQKQLRYPEDSKWYTRLFIPTGAYSGECYTSGALATPPQRDLKVIQNWIECANRLLPDDEARERAGFKLEDLQFTVRSVRGVTRPPYYHKSEREELLPPRHLQRILKVADLPAALA</sequence>
<dbReference type="EMBL" id="ML211175">
    <property type="protein sequence ID" value="TFK86950.1"/>
    <property type="molecule type" value="Genomic_DNA"/>
</dbReference>
<evidence type="ECO:0000313" key="1">
    <source>
        <dbReference type="EMBL" id="TFK86950.1"/>
    </source>
</evidence>
<reference evidence="1 2" key="1">
    <citation type="journal article" date="2019" name="Nat. Ecol. Evol.">
        <title>Megaphylogeny resolves global patterns of mushroom evolution.</title>
        <authorList>
            <person name="Varga T."/>
            <person name="Krizsan K."/>
            <person name="Foldi C."/>
            <person name="Dima B."/>
            <person name="Sanchez-Garcia M."/>
            <person name="Sanchez-Ramirez S."/>
            <person name="Szollosi G.J."/>
            <person name="Szarkandi J.G."/>
            <person name="Papp V."/>
            <person name="Albert L."/>
            <person name="Andreopoulos W."/>
            <person name="Angelini C."/>
            <person name="Antonin V."/>
            <person name="Barry K.W."/>
            <person name="Bougher N.L."/>
            <person name="Buchanan P."/>
            <person name="Buyck B."/>
            <person name="Bense V."/>
            <person name="Catcheside P."/>
            <person name="Chovatia M."/>
            <person name="Cooper J."/>
            <person name="Damon W."/>
            <person name="Desjardin D."/>
            <person name="Finy P."/>
            <person name="Geml J."/>
            <person name="Haridas S."/>
            <person name="Hughes K."/>
            <person name="Justo A."/>
            <person name="Karasinski D."/>
            <person name="Kautmanova I."/>
            <person name="Kiss B."/>
            <person name="Kocsube S."/>
            <person name="Kotiranta H."/>
            <person name="LaButti K.M."/>
            <person name="Lechner B.E."/>
            <person name="Liimatainen K."/>
            <person name="Lipzen A."/>
            <person name="Lukacs Z."/>
            <person name="Mihaltcheva S."/>
            <person name="Morgado L.N."/>
            <person name="Niskanen T."/>
            <person name="Noordeloos M.E."/>
            <person name="Ohm R.A."/>
            <person name="Ortiz-Santana B."/>
            <person name="Ovrebo C."/>
            <person name="Racz N."/>
            <person name="Riley R."/>
            <person name="Savchenko A."/>
            <person name="Shiryaev A."/>
            <person name="Soop K."/>
            <person name="Spirin V."/>
            <person name="Szebenyi C."/>
            <person name="Tomsovsky M."/>
            <person name="Tulloss R.E."/>
            <person name="Uehling J."/>
            <person name="Grigoriev I.V."/>
            <person name="Vagvolgyi C."/>
            <person name="Papp T."/>
            <person name="Martin F.M."/>
            <person name="Miettinen O."/>
            <person name="Hibbett D.S."/>
            <person name="Nagy L.G."/>
        </authorList>
    </citation>
    <scope>NUCLEOTIDE SEQUENCE [LARGE SCALE GENOMIC DNA]</scope>
    <source>
        <strain evidence="1 2">HHB13444</strain>
    </source>
</reference>
<name>A0A5C3PFE2_9APHY</name>
<gene>
    <name evidence="1" type="ORF">K466DRAFT_599887</name>
</gene>
<dbReference type="AlphaFoldDB" id="A0A5C3PFE2"/>
<evidence type="ECO:0000313" key="2">
    <source>
        <dbReference type="Proteomes" id="UP000308197"/>
    </source>
</evidence>